<dbReference type="InterPro" id="IPR015414">
    <property type="entry name" value="TMEM64"/>
</dbReference>
<keyword evidence="5 6" id="KW-0472">Membrane</keyword>
<dbReference type="PANTHER" id="PTHR12677:SF59">
    <property type="entry name" value="GOLGI APPARATUS MEMBRANE PROTEIN TVP38-RELATED"/>
    <property type="match status" value="1"/>
</dbReference>
<evidence type="ECO:0000313" key="8">
    <source>
        <dbReference type="EMBL" id="ALP52425.1"/>
    </source>
</evidence>
<feature type="transmembrane region" description="Helical" evidence="6">
    <location>
        <begin position="202"/>
        <end position="220"/>
    </location>
</feature>
<evidence type="ECO:0000256" key="5">
    <source>
        <dbReference type="ARBA" id="ARBA00023136"/>
    </source>
</evidence>
<protein>
    <recommendedName>
        <fullName evidence="6">TVP38/TMEM64 family membrane protein</fullName>
    </recommendedName>
</protein>
<dbReference type="GO" id="GO:0005886">
    <property type="term" value="C:plasma membrane"/>
    <property type="evidence" value="ECO:0007669"/>
    <property type="project" value="UniProtKB-SubCell"/>
</dbReference>
<evidence type="ECO:0000256" key="6">
    <source>
        <dbReference type="RuleBase" id="RU366058"/>
    </source>
</evidence>
<dbReference type="STRING" id="1748243.Tel_04295"/>
<dbReference type="Pfam" id="PF09335">
    <property type="entry name" value="VTT_dom"/>
    <property type="match status" value="1"/>
</dbReference>
<dbReference type="AlphaFoldDB" id="A0A0S2TB87"/>
<dbReference type="PANTHER" id="PTHR12677">
    <property type="entry name" value="GOLGI APPARATUS MEMBRANE PROTEIN TVP38-RELATED"/>
    <property type="match status" value="1"/>
</dbReference>
<organism evidence="8 9">
    <name type="scientific">Candidatus Tenderia electrophaga</name>
    <dbReference type="NCBI Taxonomy" id="1748243"/>
    <lineage>
        <taxon>Bacteria</taxon>
        <taxon>Pseudomonadati</taxon>
        <taxon>Pseudomonadota</taxon>
        <taxon>Gammaproteobacteria</taxon>
        <taxon>Candidatus Tenderiales</taxon>
        <taxon>Candidatus Tenderiaceae</taxon>
        <taxon>Candidatus Tenderia</taxon>
    </lineage>
</organism>
<evidence type="ECO:0000313" key="9">
    <source>
        <dbReference type="Proteomes" id="UP000055136"/>
    </source>
</evidence>
<proteinExistence type="inferred from homology"/>
<reference evidence="8" key="1">
    <citation type="submission" date="2015-10" db="EMBL/GenBank/DDBJ databases">
        <title>Description of Candidatus Tenderia electrophaga gen. nov, sp. nov., an Uncultivated Electroautotroph from a Biocathode Enrichment.</title>
        <authorList>
            <person name="Eddie B.J."/>
            <person name="Malanoski A.P."/>
            <person name="Wang Z."/>
            <person name="Hall R.J."/>
            <person name="Oh S.D."/>
            <person name="Heiner C."/>
            <person name="Lin B."/>
            <person name="Strycharz-Glaven S.M."/>
        </authorList>
    </citation>
    <scope>NUCLEOTIDE SEQUENCE [LARGE SCALE GENOMIC DNA]</scope>
    <source>
        <strain evidence="8">NRL1</strain>
    </source>
</reference>
<keyword evidence="2 6" id="KW-1003">Cell membrane</keyword>
<dbReference type="Proteomes" id="UP000055136">
    <property type="component" value="Chromosome"/>
</dbReference>
<dbReference type="EMBL" id="CP013099">
    <property type="protein sequence ID" value="ALP52425.1"/>
    <property type="molecule type" value="Genomic_DNA"/>
</dbReference>
<feature type="transmembrane region" description="Helical" evidence="6">
    <location>
        <begin position="80"/>
        <end position="109"/>
    </location>
</feature>
<gene>
    <name evidence="8" type="ORF">Tel_04295</name>
</gene>
<evidence type="ECO:0000256" key="3">
    <source>
        <dbReference type="ARBA" id="ARBA00022692"/>
    </source>
</evidence>
<feature type="domain" description="VTT" evidence="7">
    <location>
        <begin position="73"/>
        <end position="190"/>
    </location>
</feature>
<comment type="subcellular location">
    <subcellularLocation>
        <location evidence="1 6">Cell membrane</location>
        <topology evidence="1 6">Multi-pass membrane protein</topology>
    </subcellularLocation>
</comment>
<evidence type="ECO:0000259" key="7">
    <source>
        <dbReference type="Pfam" id="PF09335"/>
    </source>
</evidence>
<dbReference type="KEGG" id="tee:Tel_04295"/>
<feature type="transmembrane region" description="Helical" evidence="6">
    <location>
        <begin position="20"/>
        <end position="37"/>
    </location>
</feature>
<feature type="transmembrane region" description="Helical" evidence="6">
    <location>
        <begin position="49"/>
        <end position="73"/>
    </location>
</feature>
<comment type="similarity">
    <text evidence="6">Belongs to the TVP38/TMEM64 family.</text>
</comment>
<keyword evidence="3 6" id="KW-0812">Transmembrane</keyword>
<dbReference type="InterPro" id="IPR032816">
    <property type="entry name" value="VTT_dom"/>
</dbReference>
<sequence length="238" mass="26834">MKRRRARKDWIYNKNTWKTLIVPGGLILAIFILGRIVDLQSYFETAQQWSWRLGAWGPVAFGALYIVAMLFLLPGTPFTILAALLFGTLWGYVTMLSATTIAATVAFFMSRYVAKDRLEKQLSGLDDYHKVRRWVETNHWLAIPFLRVMPMFPFAINNYVLGLTNIPFWIYMIASMAIFVPMTGVMIFGAQSLYRAMVAGEVAWGMIGGAVAAGLVILLLGMTGKKVFMRDDQGQAEQ</sequence>
<keyword evidence="9" id="KW-1185">Reference proteome</keyword>
<evidence type="ECO:0000256" key="4">
    <source>
        <dbReference type="ARBA" id="ARBA00022989"/>
    </source>
</evidence>
<evidence type="ECO:0000256" key="2">
    <source>
        <dbReference type="ARBA" id="ARBA00022475"/>
    </source>
</evidence>
<keyword evidence="4 6" id="KW-1133">Transmembrane helix</keyword>
<name>A0A0S2TB87_9GAMM</name>
<evidence type="ECO:0000256" key="1">
    <source>
        <dbReference type="ARBA" id="ARBA00004651"/>
    </source>
</evidence>
<accession>A0A0S2TB87</accession>
<feature type="transmembrane region" description="Helical" evidence="6">
    <location>
        <begin position="168"/>
        <end position="190"/>
    </location>
</feature>
<feature type="transmembrane region" description="Helical" evidence="6">
    <location>
        <begin position="140"/>
        <end position="161"/>
    </location>
</feature>